<name>A0ABW7NEB0_9BACT</name>
<evidence type="ECO:0000313" key="3">
    <source>
        <dbReference type="EMBL" id="MFH6985960.1"/>
    </source>
</evidence>
<accession>A0ABW7NEB0</accession>
<dbReference type="RefSeq" id="WP_395419430.1">
    <property type="nucleotide sequence ID" value="NZ_JBIPKE010000020.1"/>
</dbReference>
<sequence>MKQLLNLLLALAMVLTLSFCNKDDDPKPGDKDPTDTTDTTSNVVKLTPEQNKELLQTIGVQFVNEMSAMQQTEGIQALTSFGLLVDGEDDDEDPGVPNHLMKINKAIVAFAHGRISANQFGALPVALRTDDDDDDFESLQELFDEATGTYDWNAATEEFDYTDNSSDKIIFKYPTPETGTSNNTTLTFSNYSSVQVANPIDEEYTGDLPTSLDVELKLDGVTQVTYGFEVDYNSEGVPEKVETALFVNPFTLSVDLTNNKSKIGTGVDFSNGTKTLIATSVEFNGDFSDAAIEAAEEDEEKLKDVIHDANFSFTLLDLKMVADVDFANFYPKVYNLDTYYDDYDGNTDPKPDLEANAEKLEAALNNHVSLTTSYVSTGKIAAEVEWYTFVESEEYCCGTDYSIELGARMIFEDGSKVDLEDYLETGFGQLEGAINDLLDQISEDIGEDLEHIEF</sequence>
<organism evidence="3 4">
    <name type="scientific">Marinoscillum luteum</name>
    <dbReference type="NCBI Taxonomy" id="861051"/>
    <lineage>
        <taxon>Bacteria</taxon>
        <taxon>Pseudomonadati</taxon>
        <taxon>Bacteroidota</taxon>
        <taxon>Cytophagia</taxon>
        <taxon>Cytophagales</taxon>
        <taxon>Reichenbachiellaceae</taxon>
        <taxon>Marinoscillum</taxon>
    </lineage>
</organism>
<comment type="caution">
    <text evidence="3">The sequence shown here is derived from an EMBL/GenBank/DDBJ whole genome shotgun (WGS) entry which is preliminary data.</text>
</comment>
<evidence type="ECO:0008006" key="5">
    <source>
        <dbReference type="Google" id="ProtNLM"/>
    </source>
</evidence>
<dbReference type="EMBL" id="JBIPKE010000020">
    <property type="protein sequence ID" value="MFH6985960.1"/>
    <property type="molecule type" value="Genomic_DNA"/>
</dbReference>
<protein>
    <recommendedName>
        <fullName evidence="5">DUF4856 domain-containing protein</fullName>
    </recommendedName>
</protein>
<evidence type="ECO:0000313" key="4">
    <source>
        <dbReference type="Proteomes" id="UP001610063"/>
    </source>
</evidence>
<feature type="chain" id="PRO_5045970224" description="DUF4856 domain-containing protein" evidence="2">
    <location>
        <begin position="23"/>
        <end position="454"/>
    </location>
</feature>
<keyword evidence="4" id="KW-1185">Reference proteome</keyword>
<evidence type="ECO:0000256" key="2">
    <source>
        <dbReference type="SAM" id="SignalP"/>
    </source>
</evidence>
<gene>
    <name evidence="3" type="ORF">ACHKAR_21075</name>
</gene>
<dbReference type="Proteomes" id="UP001610063">
    <property type="component" value="Unassembled WGS sequence"/>
</dbReference>
<keyword evidence="2" id="KW-0732">Signal</keyword>
<feature type="compositionally biased region" description="Basic and acidic residues" evidence="1">
    <location>
        <begin position="22"/>
        <end position="34"/>
    </location>
</feature>
<evidence type="ECO:0000256" key="1">
    <source>
        <dbReference type="SAM" id="MobiDB-lite"/>
    </source>
</evidence>
<feature type="region of interest" description="Disordered" evidence="1">
    <location>
        <begin position="22"/>
        <end position="41"/>
    </location>
</feature>
<feature type="signal peptide" evidence="2">
    <location>
        <begin position="1"/>
        <end position="22"/>
    </location>
</feature>
<reference evidence="3 4" key="1">
    <citation type="journal article" date="2013" name="Int. J. Syst. Evol. Microbiol.">
        <title>Marinoscillum luteum sp. nov., isolated from marine sediment.</title>
        <authorList>
            <person name="Cha I.T."/>
            <person name="Park S.J."/>
            <person name="Kim S.J."/>
            <person name="Kim J.G."/>
            <person name="Jung M.Y."/>
            <person name="Shin K.S."/>
            <person name="Kwon K.K."/>
            <person name="Yang S.H."/>
            <person name="Seo Y.S."/>
            <person name="Rhee S.K."/>
        </authorList>
    </citation>
    <scope>NUCLEOTIDE SEQUENCE [LARGE SCALE GENOMIC DNA]</scope>
    <source>
        <strain evidence="3 4">KCTC 23939</strain>
    </source>
</reference>
<proteinExistence type="predicted"/>